<name>A0A5P1EGY4_ASPOF</name>
<keyword evidence="1" id="KW-0175">Coiled coil</keyword>
<protein>
    <submittedName>
        <fullName evidence="2">Uncharacterized protein</fullName>
    </submittedName>
</protein>
<evidence type="ECO:0000313" key="3">
    <source>
        <dbReference type="Proteomes" id="UP000243459"/>
    </source>
</evidence>
<gene>
    <name evidence="2" type="ORF">A4U43_C07F32790</name>
</gene>
<dbReference type="Proteomes" id="UP000243459">
    <property type="component" value="Chromosome 7"/>
</dbReference>
<evidence type="ECO:0000256" key="1">
    <source>
        <dbReference type="SAM" id="Coils"/>
    </source>
</evidence>
<feature type="coiled-coil region" evidence="1">
    <location>
        <begin position="97"/>
        <end position="134"/>
    </location>
</feature>
<evidence type="ECO:0000313" key="2">
    <source>
        <dbReference type="EMBL" id="ONK65033.1"/>
    </source>
</evidence>
<dbReference type="Gramene" id="ONK65033">
    <property type="protein sequence ID" value="ONK65033"/>
    <property type="gene ID" value="A4U43_C07F32790"/>
</dbReference>
<proteinExistence type="predicted"/>
<accession>A0A5P1EGY4</accession>
<dbReference type="AlphaFoldDB" id="A0A5P1EGY4"/>
<organism evidence="2 3">
    <name type="scientific">Asparagus officinalis</name>
    <name type="common">Garden asparagus</name>
    <dbReference type="NCBI Taxonomy" id="4686"/>
    <lineage>
        <taxon>Eukaryota</taxon>
        <taxon>Viridiplantae</taxon>
        <taxon>Streptophyta</taxon>
        <taxon>Embryophyta</taxon>
        <taxon>Tracheophyta</taxon>
        <taxon>Spermatophyta</taxon>
        <taxon>Magnoliopsida</taxon>
        <taxon>Liliopsida</taxon>
        <taxon>Asparagales</taxon>
        <taxon>Asparagaceae</taxon>
        <taxon>Asparagoideae</taxon>
        <taxon>Asparagus</taxon>
    </lineage>
</organism>
<keyword evidence="3" id="KW-1185">Reference proteome</keyword>
<reference evidence="3" key="1">
    <citation type="journal article" date="2017" name="Nat. Commun.">
        <title>The asparagus genome sheds light on the origin and evolution of a young Y chromosome.</title>
        <authorList>
            <person name="Harkess A."/>
            <person name="Zhou J."/>
            <person name="Xu C."/>
            <person name="Bowers J.E."/>
            <person name="Van der Hulst R."/>
            <person name="Ayyampalayam S."/>
            <person name="Mercati F."/>
            <person name="Riccardi P."/>
            <person name="McKain M.R."/>
            <person name="Kakrana A."/>
            <person name="Tang H."/>
            <person name="Ray J."/>
            <person name="Groenendijk J."/>
            <person name="Arikit S."/>
            <person name="Mathioni S.M."/>
            <person name="Nakano M."/>
            <person name="Shan H."/>
            <person name="Telgmann-Rauber A."/>
            <person name="Kanno A."/>
            <person name="Yue Z."/>
            <person name="Chen H."/>
            <person name="Li W."/>
            <person name="Chen Y."/>
            <person name="Xu X."/>
            <person name="Zhang Y."/>
            <person name="Luo S."/>
            <person name="Chen H."/>
            <person name="Gao J."/>
            <person name="Mao Z."/>
            <person name="Pires J.C."/>
            <person name="Luo M."/>
            <person name="Kudrna D."/>
            <person name="Wing R.A."/>
            <person name="Meyers B.C."/>
            <person name="Yi K."/>
            <person name="Kong H."/>
            <person name="Lavrijsen P."/>
            <person name="Sunseri F."/>
            <person name="Falavigna A."/>
            <person name="Ye Y."/>
            <person name="Leebens-Mack J.H."/>
            <person name="Chen G."/>
        </authorList>
    </citation>
    <scope>NUCLEOTIDE SEQUENCE [LARGE SCALE GENOMIC DNA]</scope>
    <source>
        <strain evidence="3">cv. DH0086</strain>
    </source>
</reference>
<sequence length="319" mass="36358">MELGRGRALIRLRQTYTDPDPSTVTEMAQAKNSSFDSLEVTHIDSQLETQSSSKKNLFWTREMDSCLSEALVEQIHRGQKCDKSFKNDVVKERRVRRENERGELEAIKERCVRLENERGESEAVKERCVQLENERAYLNALTDRPNLMAAEPSTATATPDLLRSICFIPSATWTAGFDLKFRLDSGKDSDIPKMRNYGIFISKPSNASEIDAASTVAVRSESDGSIDHLVMSVETPNEIDEEVRVLRRRGNGSGTHTLIRGSPKLKTIILVKITASSRQISRRLFISWPVHEKVKFIMDSLFHDEQLLHFHTNYHTFET</sequence>
<dbReference type="EMBL" id="CM007387">
    <property type="protein sequence ID" value="ONK65033.1"/>
    <property type="molecule type" value="Genomic_DNA"/>
</dbReference>